<dbReference type="Proteomes" id="UP000318693">
    <property type="component" value="Unassembled WGS sequence"/>
</dbReference>
<name>A0A552WNM5_9MICO</name>
<comment type="caution">
    <text evidence="1">The sequence shown here is derived from an EMBL/GenBank/DDBJ whole genome shotgun (WGS) entry which is preliminary data.</text>
</comment>
<dbReference type="EMBL" id="VJXR01000046">
    <property type="protein sequence ID" value="TRW44350.1"/>
    <property type="molecule type" value="Genomic_DNA"/>
</dbReference>
<evidence type="ECO:0000313" key="2">
    <source>
        <dbReference type="Proteomes" id="UP000318693"/>
    </source>
</evidence>
<gene>
    <name evidence="1" type="ORF">FJ693_13930</name>
</gene>
<proteinExistence type="predicted"/>
<sequence length="289" mass="30932">MSGPAILALPVSVTLALWLPVVKDRDSAYRAARAVARSGEHHEVHIRRAVHFSRADELEARRRSPAISSSAWLAALHDLVVGLTPVLEVAAVMPRAGDPMGAPAARSADLLDAGEGLLLRRTDGHGTEQCSVVVPMRSTYGSVYERGELVTWTVEDDITDLLPAPSLLLAGVDSLSHARREIQLALTEAVETLEALDVARNRPDLADQLLDLSLATLPDRLVPPHVEPRQLDVLERAARLLAIVDLALDDAGAAVTAAQIDQRAHALAHVERAARHAMCAASATRPGRS</sequence>
<protein>
    <submittedName>
        <fullName evidence="1">Uncharacterized protein</fullName>
    </submittedName>
</protein>
<dbReference type="AlphaFoldDB" id="A0A552WNM5"/>
<organism evidence="1 2">
    <name type="scientific">Georgenia yuyongxinii</name>
    <dbReference type="NCBI Taxonomy" id="2589797"/>
    <lineage>
        <taxon>Bacteria</taxon>
        <taxon>Bacillati</taxon>
        <taxon>Actinomycetota</taxon>
        <taxon>Actinomycetes</taxon>
        <taxon>Micrococcales</taxon>
        <taxon>Bogoriellaceae</taxon>
        <taxon>Georgenia</taxon>
    </lineage>
</organism>
<keyword evidence="2" id="KW-1185">Reference proteome</keyword>
<dbReference type="RefSeq" id="WP_143419082.1">
    <property type="nucleotide sequence ID" value="NZ_VJXR01000046.1"/>
</dbReference>
<evidence type="ECO:0000313" key="1">
    <source>
        <dbReference type="EMBL" id="TRW44350.1"/>
    </source>
</evidence>
<accession>A0A552WNM5</accession>
<reference evidence="1 2" key="1">
    <citation type="submission" date="2019-07" db="EMBL/GenBank/DDBJ databases">
        <title>Georgenia wutianyii sp. nov. and Georgenia *** sp. nov. isolated from plateau pika (Ochotona curzoniae) in the Qinghai-Tibet plateau of China.</title>
        <authorList>
            <person name="Tian Z."/>
        </authorList>
    </citation>
    <scope>NUCLEOTIDE SEQUENCE [LARGE SCALE GENOMIC DNA]</scope>
    <source>
        <strain evidence="1 2">Z446</strain>
    </source>
</reference>